<evidence type="ECO:0000259" key="2">
    <source>
        <dbReference type="Pfam" id="PF01757"/>
    </source>
</evidence>
<organism evidence="3 4">
    <name type="scientific">Rhodopila globiformis</name>
    <name type="common">Rhodopseudomonas globiformis</name>
    <dbReference type="NCBI Taxonomy" id="1071"/>
    <lineage>
        <taxon>Bacteria</taxon>
        <taxon>Pseudomonadati</taxon>
        <taxon>Pseudomonadota</taxon>
        <taxon>Alphaproteobacteria</taxon>
        <taxon>Acetobacterales</taxon>
        <taxon>Acetobacteraceae</taxon>
        <taxon>Rhodopila</taxon>
    </lineage>
</organism>
<evidence type="ECO:0000313" key="4">
    <source>
        <dbReference type="Proteomes" id="UP000239724"/>
    </source>
</evidence>
<keyword evidence="1" id="KW-0472">Membrane</keyword>
<gene>
    <name evidence="3" type="ORF">CCS01_17735</name>
</gene>
<feature type="transmembrane region" description="Helical" evidence="1">
    <location>
        <begin position="414"/>
        <end position="436"/>
    </location>
</feature>
<name>A0A2S6N9C3_RHOGL</name>
<keyword evidence="1" id="KW-0812">Transmembrane</keyword>
<feature type="transmembrane region" description="Helical" evidence="1">
    <location>
        <begin position="165"/>
        <end position="187"/>
    </location>
</feature>
<feature type="transmembrane region" description="Helical" evidence="1">
    <location>
        <begin position="123"/>
        <end position="144"/>
    </location>
</feature>
<dbReference type="PANTHER" id="PTHR23028">
    <property type="entry name" value="ACETYLTRANSFERASE"/>
    <property type="match status" value="1"/>
</dbReference>
<feature type="transmembrane region" description="Helical" evidence="1">
    <location>
        <begin position="349"/>
        <end position="366"/>
    </location>
</feature>
<accession>A0A2S6N9C3</accession>
<evidence type="ECO:0000313" key="3">
    <source>
        <dbReference type="EMBL" id="PPQ31218.1"/>
    </source>
</evidence>
<dbReference type="InterPro" id="IPR002656">
    <property type="entry name" value="Acyl_transf_3_dom"/>
</dbReference>
<feature type="domain" description="Acyltransferase 3" evidence="2">
    <location>
        <begin position="79"/>
        <end position="425"/>
    </location>
</feature>
<comment type="caution">
    <text evidence="3">The sequence shown here is derived from an EMBL/GenBank/DDBJ whole genome shotgun (WGS) entry which is preliminary data.</text>
</comment>
<dbReference type="Proteomes" id="UP000239724">
    <property type="component" value="Unassembled WGS sequence"/>
</dbReference>
<dbReference type="GO" id="GO:0016747">
    <property type="term" value="F:acyltransferase activity, transferring groups other than amino-acyl groups"/>
    <property type="evidence" value="ECO:0007669"/>
    <property type="project" value="InterPro"/>
</dbReference>
<proteinExistence type="predicted"/>
<evidence type="ECO:0000256" key="1">
    <source>
        <dbReference type="SAM" id="Phobius"/>
    </source>
</evidence>
<feature type="transmembrane region" description="Helical" evidence="1">
    <location>
        <begin position="386"/>
        <end position="407"/>
    </location>
</feature>
<keyword evidence="4" id="KW-1185">Reference proteome</keyword>
<dbReference type="InterPro" id="IPR050879">
    <property type="entry name" value="Acyltransferase_3"/>
</dbReference>
<dbReference type="AlphaFoldDB" id="A0A2S6N9C3"/>
<protein>
    <recommendedName>
        <fullName evidence="2">Acyltransferase 3 domain-containing protein</fullName>
    </recommendedName>
</protein>
<sequence length="490" mass="52184">MFEMAILAAATARYCRPITSSGIERFVIRAGEHAGASGVAPPMYHDRLLLAAGSSCRAGPPERAASPSPPATGSGGKLVELDGLRGVAAVIVVAWHFALGFTPQRIGIVPPFDPHAGIVGSPAFALLDGPGAVMLFFVLSGYVLPLAYFRSGRIEVVLRAAAKRWFRLVGLMVLAAIGSYLLFHFGLYHYRRAGELTQSNWLATFGGGDAGGQLHPSLLRAVLEGSVFAFVRPADMYDPVFWTMRDELLGSLLTFALGLVIWRSRPRAGAVALLLAALATQWVEPRLVAFVAGLALSWANARGMLALPRWAPPACLGVGLLLFGYIEPRGLYAWLGFLPHASDCRYDQIWVQTLGSVLLIVGLLGSERAGRVLASSVGRLLGRLSFPVYLFHFPLLCSLSCWLFLAASASLPHAMALAVAAVGTVPALLAVAYAFARVDELWLRQVNRVARKVIVLPDGQASGQPWGRQRIADGVSGAASAARDTTAVAP</sequence>
<feature type="transmembrane region" description="Helical" evidence="1">
    <location>
        <begin position="248"/>
        <end position="264"/>
    </location>
</feature>
<dbReference type="Pfam" id="PF01757">
    <property type="entry name" value="Acyl_transf_3"/>
    <property type="match status" value="1"/>
</dbReference>
<reference evidence="3 4" key="1">
    <citation type="journal article" date="2018" name="Arch. Microbiol.">
        <title>New insights into the metabolic potential of the phototrophic purple bacterium Rhodopila globiformis DSM 161(T) from its draft genome sequence and evidence for a vanadium-dependent nitrogenase.</title>
        <authorList>
            <person name="Imhoff J.F."/>
            <person name="Rahn T."/>
            <person name="Kunzel S."/>
            <person name="Neulinger S.C."/>
        </authorList>
    </citation>
    <scope>NUCLEOTIDE SEQUENCE [LARGE SCALE GENOMIC DNA]</scope>
    <source>
        <strain evidence="3 4">DSM 161</strain>
    </source>
</reference>
<dbReference type="EMBL" id="NHRY01000195">
    <property type="protein sequence ID" value="PPQ31218.1"/>
    <property type="molecule type" value="Genomic_DNA"/>
</dbReference>
<keyword evidence="1" id="KW-1133">Transmembrane helix</keyword>
<feature type="transmembrane region" description="Helical" evidence="1">
    <location>
        <begin position="310"/>
        <end position="328"/>
    </location>
</feature>
<feature type="transmembrane region" description="Helical" evidence="1">
    <location>
        <begin position="84"/>
        <end position="103"/>
    </location>
</feature>
<dbReference type="PANTHER" id="PTHR23028:SF134">
    <property type="entry name" value="PUTATIVE (AFU_ORTHOLOGUE AFUA_4G08520)-RELATED"/>
    <property type="match status" value="1"/>
</dbReference>